<reference evidence="1" key="1">
    <citation type="submission" date="2023-10" db="EMBL/GenBank/DDBJ databases">
        <authorList>
            <person name="Chen Y."/>
            <person name="Shah S."/>
            <person name="Dougan E. K."/>
            <person name="Thang M."/>
            <person name="Chan C."/>
        </authorList>
    </citation>
    <scope>NUCLEOTIDE SEQUENCE [LARGE SCALE GENOMIC DNA]</scope>
</reference>
<accession>A0ABN9SZX4</accession>
<evidence type="ECO:0000313" key="2">
    <source>
        <dbReference type="Proteomes" id="UP001189429"/>
    </source>
</evidence>
<keyword evidence="2" id="KW-1185">Reference proteome</keyword>
<proteinExistence type="predicted"/>
<name>A0ABN9SZX4_9DINO</name>
<protein>
    <submittedName>
        <fullName evidence="1">Uncharacterized protein</fullName>
    </submittedName>
</protein>
<organism evidence="1 2">
    <name type="scientific">Prorocentrum cordatum</name>
    <dbReference type="NCBI Taxonomy" id="2364126"/>
    <lineage>
        <taxon>Eukaryota</taxon>
        <taxon>Sar</taxon>
        <taxon>Alveolata</taxon>
        <taxon>Dinophyceae</taxon>
        <taxon>Prorocentrales</taxon>
        <taxon>Prorocentraceae</taxon>
        <taxon>Prorocentrum</taxon>
    </lineage>
</organism>
<dbReference type="Proteomes" id="UP001189429">
    <property type="component" value="Unassembled WGS sequence"/>
</dbReference>
<gene>
    <name evidence="1" type="ORF">PCOR1329_LOCUS34144</name>
</gene>
<evidence type="ECO:0000313" key="1">
    <source>
        <dbReference type="EMBL" id="CAK0838119.1"/>
    </source>
</evidence>
<sequence length="157" mass="16562">MRRVLVLIALRSRGGPGAPPRDFALTCSSETFGMAADALGIFQLRNHLCGMRCGGASDALPAQRRAQEQVFRRGRWAAPSSTRRCATETALLRELEGARPGVCALGDLVGRSFCLVLEKGLAGARSMRQVPAKFAATAVAGSPVGLGRTRRRPAASG</sequence>
<dbReference type="EMBL" id="CAUYUJ010014199">
    <property type="protein sequence ID" value="CAK0838119.1"/>
    <property type="molecule type" value="Genomic_DNA"/>
</dbReference>
<comment type="caution">
    <text evidence="1">The sequence shown here is derived from an EMBL/GenBank/DDBJ whole genome shotgun (WGS) entry which is preliminary data.</text>
</comment>